<name>A0A496PK56_9MICC</name>
<dbReference type="RefSeq" id="WP_121484863.1">
    <property type="nucleotide sequence ID" value="NZ_QQXL01000003.1"/>
</dbReference>
<organism evidence="2 3">
    <name type="scientific">Galactobacter caseinivorans</name>
    <dbReference type="NCBI Taxonomy" id="2676123"/>
    <lineage>
        <taxon>Bacteria</taxon>
        <taxon>Bacillati</taxon>
        <taxon>Actinomycetota</taxon>
        <taxon>Actinomycetes</taxon>
        <taxon>Micrococcales</taxon>
        <taxon>Micrococcaceae</taxon>
        <taxon>Galactobacter</taxon>
    </lineage>
</organism>
<gene>
    <name evidence="2" type="ORF">DWQ67_07030</name>
</gene>
<keyword evidence="3" id="KW-1185">Reference proteome</keyword>
<evidence type="ECO:0000313" key="3">
    <source>
        <dbReference type="Proteomes" id="UP000273119"/>
    </source>
</evidence>
<keyword evidence="1" id="KW-1133">Transmembrane helix</keyword>
<dbReference type="Proteomes" id="UP000273119">
    <property type="component" value="Unassembled WGS sequence"/>
</dbReference>
<protein>
    <recommendedName>
        <fullName evidence="4">DUF4190 domain-containing protein</fullName>
    </recommendedName>
</protein>
<keyword evidence="1" id="KW-0472">Membrane</keyword>
<evidence type="ECO:0000313" key="2">
    <source>
        <dbReference type="EMBL" id="RKW70837.1"/>
    </source>
</evidence>
<keyword evidence="1" id="KW-0812">Transmembrane</keyword>
<evidence type="ECO:0008006" key="4">
    <source>
        <dbReference type="Google" id="ProtNLM"/>
    </source>
</evidence>
<accession>A0A496PK56</accession>
<feature type="transmembrane region" description="Helical" evidence="1">
    <location>
        <begin position="62"/>
        <end position="82"/>
    </location>
</feature>
<evidence type="ECO:0000256" key="1">
    <source>
        <dbReference type="SAM" id="Phobius"/>
    </source>
</evidence>
<comment type="caution">
    <text evidence="2">The sequence shown here is derived from an EMBL/GenBank/DDBJ whole genome shotgun (WGS) entry which is preliminary data.</text>
</comment>
<sequence>MTLPTENHQPDGPLTSDKHAQSSVFFALLGLFFLGFIFGPIAIMQANKADQPGVAAIFGRTLGWYVTIIWLILAALAALFILPNLGN</sequence>
<feature type="transmembrane region" description="Helical" evidence="1">
    <location>
        <begin position="20"/>
        <end position="41"/>
    </location>
</feature>
<reference evidence="2 3" key="1">
    <citation type="submission" date="2018-07" db="EMBL/GenBank/DDBJ databases">
        <title>Arthrobacter sp. nov., isolated from raw cow's milk with high bacterial count.</title>
        <authorList>
            <person name="Hahne J."/>
            <person name="Isele D."/>
            <person name="Lipski A."/>
        </authorList>
    </citation>
    <scope>NUCLEOTIDE SEQUENCE [LARGE SCALE GENOMIC DNA]</scope>
    <source>
        <strain evidence="2 3">JZ R-183</strain>
    </source>
</reference>
<proteinExistence type="predicted"/>
<dbReference type="AlphaFoldDB" id="A0A496PK56"/>
<dbReference type="EMBL" id="QQXL01000003">
    <property type="protein sequence ID" value="RKW70837.1"/>
    <property type="molecule type" value="Genomic_DNA"/>
</dbReference>